<feature type="region of interest" description="Disordered" evidence="1">
    <location>
        <begin position="1"/>
        <end position="20"/>
    </location>
</feature>
<feature type="region of interest" description="Disordered" evidence="1">
    <location>
        <begin position="48"/>
        <end position="67"/>
    </location>
</feature>
<accession>A0AAV9T3B3</accession>
<evidence type="ECO:0000256" key="1">
    <source>
        <dbReference type="SAM" id="MobiDB-lite"/>
    </source>
</evidence>
<dbReference type="Proteomes" id="UP001327957">
    <property type="component" value="Unassembled WGS sequence"/>
</dbReference>
<dbReference type="EMBL" id="JASAOK010000046">
    <property type="protein sequence ID" value="KAK6211403.1"/>
    <property type="molecule type" value="Genomic_DNA"/>
</dbReference>
<evidence type="ECO:0000313" key="2">
    <source>
        <dbReference type="EMBL" id="KAK6211403.1"/>
    </source>
</evidence>
<keyword evidence="3" id="KW-1185">Reference proteome</keyword>
<organism evidence="2 3">
    <name type="scientific">Colletotrichum tabaci</name>
    <dbReference type="NCBI Taxonomy" id="1209068"/>
    <lineage>
        <taxon>Eukaryota</taxon>
        <taxon>Fungi</taxon>
        <taxon>Dikarya</taxon>
        <taxon>Ascomycota</taxon>
        <taxon>Pezizomycotina</taxon>
        <taxon>Sordariomycetes</taxon>
        <taxon>Hypocreomycetidae</taxon>
        <taxon>Glomerellales</taxon>
        <taxon>Glomerellaceae</taxon>
        <taxon>Colletotrichum</taxon>
        <taxon>Colletotrichum destructivum species complex</taxon>
    </lineage>
</organism>
<gene>
    <name evidence="2" type="ORF">QIS74_10667</name>
</gene>
<dbReference type="AlphaFoldDB" id="A0AAV9T3B3"/>
<name>A0AAV9T3B3_9PEZI</name>
<proteinExistence type="predicted"/>
<reference evidence="2 3" key="1">
    <citation type="submission" date="2023-04" db="EMBL/GenBank/DDBJ databases">
        <title>Colletotrichum tabacum stain YC1 causing leaf anthracnose on Nicotiana tabacum(L.) cv.</title>
        <authorList>
            <person name="Ji Z."/>
            <person name="Wang M."/>
            <person name="Zhang J."/>
            <person name="Wang N."/>
            <person name="Zhou Z."/>
        </authorList>
    </citation>
    <scope>NUCLEOTIDE SEQUENCE [LARGE SCALE GENOMIC DNA]</scope>
    <source>
        <strain evidence="2 3">YC1</strain>
    </source>
</reference>
<evidence type="ECO:0000313" key="3">
    <source>
        <dbReference type="Proteomes" id="UP001327957"/>
    </source>
</evidence>
<sequence>MEFEPERRRREDRDRQREKLPTLREQLKAFKRISELASEEEIRQQEFMPLQDDLPVPPVPPVPLQTPDQRAKFINDMLFAATYMDQPHKTGAFHPHPGLNHS</sequence>
<comment type="caution">
    <text evidence="2">The sequence shown here is derived from an EMBL/GenBank/DDBJ whole genome shotgun (WGS) entry which is preliminary data.</text>
</comment>
<feature type="compositionally biased region" description="Pro residues" evidence="1">
    <location>
        <begin position="55"/>
        <end position="64"/>
    </location>
</feature>
<protein>
    <submittedName>
        <fullName evidence="2">Molecular chaperone DnaJ</fullName>
    </submittedName>
</protein>